<evidence type="ECO:0000256" key="5">
    <source>
        <dbReference type="RuleBase" id="RU003651"/>
    </source>
</evidence>
<feature type="region of interest" description="Disordered" evidence="6">
    <location>
        <begin position="326"/>
        <end position="359"/>
    </location>
</feature>
<dbReference type="AlphaFoldDB" id="K7VI25"/>
<dbReference type="PaxDb" id="4577-GRMZM2G178645_P01"/>
<evidence type="ECO:0000256" key="6">
    <source>
        <dbReference type="SAM" id="MobiDB-lite"/>
    </source>
</evidence>
<dbReference type="PROSITE" id="PS00674">
    <property type="entry name" value="AAA"/>
    <property type="match status" value="1"/>
</dbReference>
<dbReference type="InterPro" id="IPR027417">
    <property type="entry name" value="P-loop_NTPase"/>
</dbReference>
<keyword evidence="3" id="KW-0460">Magnesium</keyword>
<protein>
    <submittedName>
        <fullName evidence="9">AAA-ATPase ASD mitochondrial</fullName>
    </submittedName>
</protein>
<dbReference type="IntAct" id="K7VI25">
    <property type="interactions" value="1"/>
</dbReference>
<evidence type="ECO:0007829" key="12">
    <source>
        <dbReference type="PeptideAtlas" id="K7VI25"/>
    </source>
</evidence>
<keyword evidence="12" id="KW-1267">Proteomics identification</keyword>
<dbReference type="SUPFAM" id="SSF52540">
    <property type="entry name" value="P-loop containing nucleoside triphosphate hydrolases"/>
    <property type="match status" value="1"/>
</dbReference>
<gene>
    <name evidence="10" type="primary">LOC103639115</name>
    <name evidence="9" type="ORF">ZEAMMB73_Zm00001d047436</name>
</gene>
<dbReference type="Proteomes" id="UP000007305">
    <property type="component" value="Chromosome 9"/>
</dbReference>
<evidence type="ECO:0000313" key="11">
    <source>
        <dbReference type="Proteomes" id="UP000007305"/>
    </source>
</evidence>
<dbReference type="RefSeq" id="XP_008660134.1">
    <property type="nucleotide sequence ID" value="XM_008661912.2"/>
</dbReference>
<evidence type="ECO:0000256" key="7">
    <source>
        <dbReference type="SAM" id="Phobius"/>
    </source>
</evidence>
<dbReference type="Pfam" id="PF14363">
    <property type="entry name" value="AAA_assoc"/>
    <property type="match status" value="1"/>
</dbReference>
<dbReference type="GO" id="GO:0005524">
    <property type="term" value="F:ATP binding"/>
    <property type="evidence" value="ECO:0007669"/>
    <property type="project" value="UniProtKB-KW"/>
</dbReference>
<dbReference type="OrthoDB" id="10251412at2759"/>
<sequence length="512" mass="58104">MDVVSWFSQVSVVVGVLAVCWTVVWQNLQHIHLQQFFARSFNRRARRLAAVVDPYLSVTFEEYEGGRIKSSDAFDEIKSYLTTASTRDVRHLRAESGGGGRRDAAATDRDKLVFSMAKGEEVADTFRGAMVWWSAAGVPPPSDTVPWSRASRAERRFFRLEFHEGHRDLVLNEYLPYVRRQGRAVMAKNRQRRLYTNILREGFDDGFYRDVWTHVPFEHPKTFDKLAMDPAKKKDVIDDLDMFKQSKDYYNRVGKPWKRGYLLYGPPGTGKSTMVAAMANHLGYDVYDFELTSVKTNTDLRKLLIETKSKSIMVFEDIDCSLQVTGKRKSKEEEEGSKDGNGDDPYAAKQKEEEEDAKSSSKVTLSGLLNFIDGIWSACGEERLVVFTTNHVDKLDPALIRTGRMDKKIEMSYCDFESFKFLARMHLRDDVVEAHGAQCDRVRALLQEVNMVPVDVGEHLTPRSPDEFEDAGPCLARLVTALEKAKKEAAILPKPQAQPDVSGIVVDDDSNN</sequence>
<dbReference type="Pfam" id="PF00004">
    <property type="entry name" value="AAA"/>
    <property type="match status" value="2"/>
</dbReference>
<evidence type="ECO:0000256" key="3">
    <source>
        <dbReference type="ARBA" id="ARBA00022842"/>
    </source>
</evidence>
<dbReference type="CDD" id="cd19510">
    <property type="entry name" value="RecA-like_BCS1"/>
    <property type="match status" value="1"/>
</dbReference>
<keyword evidence="5" id="KW-0547">Nucleotide-binding</keyword>
<organism evidence="9">
    <name type="scientific">Zea mays</name>
    <name type="common">Maize</name>
    <dbReference type="NCBI Taxonomy" id="4577"/>
    <lineage>
        <taxon>Eukaryota</taxon>
        <taxon>Viridiplantae</taxon>
        <taxon>Streptophyta</taxon>
        <taxon>Embryophyta</taxon>
        <taxon>Tracheophyta</taxon>
        <taxon>Spermatophyta</taxon>
        <taxon>Magnoliopsida</taxon>
        <taxon>Liliopsida</taxon>
        <taxon>Poales</taxon>
        <taxon>Poaceae</taxon>
        <taxon>PACMAD clade</taxon>
        <taxon>Panicoideae</taxon>
        <taxon>Andropogonodae</taxon>
        <taxon>Andropogoneae</taxon>
        <taxon>Tripsacinae</taxon>
        <taxon>Zea</taxon>
    </lineage>
</organism>
<reference evidence="10" key="3">
    <citation type="submission" date="2019-07" db="EMBL/GenBank/DDBJ databases">
        <authorList>
            <person name="Seetharam A."/>
            <person name="Woodhouse M."/>
            <person name="Cannon E."/>
        </authorList>
    </citation>
    <scope>NUCLEOTIDE SEQUENCE [LARGE SCALE GENOMIC DNA]</scope>
    <source>
        <strain evidence="10">cv. B73</strain>
    </source>
</reference>
<proteinExistence type="evidence at protein level"/>
<evidence type="ECO:0000256" key="2">
    <source>
        <dbReference type="ARBA" id="ARBA00007448"/>
    </source>
</evidence>
<dbReference type="EnsemblPlants" id="Zm00001eb394280_T001">
    <property type="protein sequence ID" value="Zm00001eb394280_P001"/>
    <property type="gene ID" value="Zm00001eb394280"/>
</dbReference>
<dbReference type="OMA" id="DFHESHR"/>
<keyword evidence="5" id="KW-0067">ATP-binding</keyword>
<comment type="cofactor">
    <cofactor evidence="1">
        <name>Mg(2+)</name>
        <dbReference type="ChEBI" id="CHEBI:18420"/>
    </cofactor>
</comment>
<feature type="transmembrane region" description="Helical" evidence="7">
    <location>
        <begin position="6"/>
        <end position="25"/>
    </location>
</feature>
<dbReference type="KEGG" id="zma:103639115"/>
<dbReference type="InterPro" id="IPR003960">
    <property type="entry name" value="ATPase_AAA_CS"/>
</dbReference>
<dbReference type="SMR" id="K7VI25"/>
<dbReference type="InterPro" id="IPR003959">
    <property type="entry name" value="ATPase_AAA_core"/>
</dbReference>
<comment type="catalytic activity">
    <reaction evidence="4">
        <text>ATP + H2O = ADP + phosphate + H(+)</text>
        <dbReference type="Rhea" id="RHEA:13065"/>
        <dbReference type="ChEBI" id="CHEBI:15377"/>
        <dbReference type="ChEBI" id="CHEBI:15378"/>
        <dbReference type="ChEBI" id="CHEBI:30616"/>
        <dbReference type="ChEBI" id="CHEBI:43474"/>
        <dbReference type="ChEBI" id="CHEBI:456216"/>
    </reaction>
</comment>
<keyword evidence="7" id="KW-0812">Transmembrane</keyword>
<keyword evidence="7" id="KW-0472">Membrane</keyword>
<keyword evidence="11" id="KW-1185">Reference proteome</keyword>
<dbReference type="STRING" id="4577.K7VI25"/>
<dbReference type="GO" id="GO:0006950">
    <property type="term" value="P:response to stress"/>
    <property type="evidence" value="ECO:0007669"/>
    <property type="project" value="UniProtKB-ARBA"/>
</dbReference>
<dbReference type="PANTHER" id="PTHR23070">
    <property type="entry name" value="BCS1 AAA-TYPE ATPASE"/>
    <property type="match status" value="1"/>
</dbReference>
<name>K7VI25_MAIZE</name>
<accession>K7VI25</accession>
<dbReference type="Gene3D" id="3.40.50.300">
    <property type="entry name" value="P-loop containing nucleotide triphosphate hydrolases"/>
    <property type="match status" value="1"/>
</dbReference>
<comment type="similarity">
    <text evidence="2">Belongs to the AAA ATPase family. BCS1 subfamily.</text>
</comment>
<dbReference type="GO" id="GO:0016887">
    <property type="term" value="F:ATP hydrolysis activity"/>
    <property type="evidence" value="ECO:0007669"/>
    <property type="project" value="InterPro"/>
</dbReference>
<keyword evidence="7" id="KW-1133">Transmembrane helix</keyword>
<reference evidence="9" key="2">
    <citation type="submission" date="2015-12" db="EMBL/GenBank/DDBJ databases">
        <title>Update maize B73 reference genome by single molecule sequencing technologies.</title>
        <authorList>
            <consortium name="Maize Genome Sequencing Project"/>
            <person name="Ware D."/>
        </authorList>
    </citation>
    <scope>NUCLEOTIDE SEQUENCE</scope>
    <source>
        <tissue evidence="9">Seedling</tissue>
    </source>
</reference>
<dbReference type="HOGENOM" id="CLU_010189_0_1_1"/>
<dbReference type="ExpressionAtlas" id="K7VI25">
    <property type="expression patterns" value="baseline and differential"/>
</dbReference>
<dbReference type="InterPro" id="IPR050747">
    <property type="entry name" value="Mitochondrial_chaperone_BCS1"/>
</dbReference>
<evidence type="ECO:0000256" key="1">
    <source>
        <dbReference type="ARBA" id="ARBA00001946"/>
    </source>
</evidence>
<dbReference type="InterPro" id="IPR003593">
    <property type="entry name" value="AAA+_ATPase"/>
</dbReference>
<evidence type="ECO:0000313" key="9">
    <source>
        <dbReference type="EMBL" id="AQL06444.1"/>
    </source>
</evidence>
<dbReference type="EMBL" id="CM000785">
    <property type="protein sequence ID" value="AQL06444.1"/>
    <property type="molecule type" value="Genomic_DNA"/>
</dbReference>
<dbReference type="InterPro" id="IPR025753">
    <property type="entry name" value="AAA_N_dom"/>
</dbReference>
<feature type="region of interest" description="Disordered" evidence="6">
    <location>
        <begin position="491"/>
        <end position="512"/>
    </location>
</feature>
<dbReference type="InterPro" id="IPR058017">
    <property type="entry name" value="At3g28540-like_C"/>
</dbReference>
<feature type="domain" description="AAA+ ATPase" evidence="8">
    <location>
        <begin position="257"/>
        <end position="415"/>
    </location>
</feature>
<dbReference type="eggNOG" id="KOG0743">
    <property type="taxonomic scope" value="Eukaryota"/>
</dbReference>
<dbReference type="SMART" id="SM00382">
    <property type="entry name" value="AAA"/>
    <property type="match status" value="1"/>
</dbReference>
<reference evidence="11" key="1">
    <citation type="journal article" date="2009" name="Science">
        <title>The B73 maize genome: complexity, diversity, and dynamics.</title>
        <authorList>
            <person name="Schnable P.S."/>
            <person name="Ware D."/>
            <person name="Fulton R.S."/>
            <person name="Stein J.C."/>
            <person name="Wei F."/>
            <person name="Pasternak S."/>
            <person name="Liang C."/>
            <person name="Zhang J."/>
            <person name="Fulton L."/>
            <person name="Graves T.A."/>
            <person name="Minx P."/>
            <person name="Reily A.D."/>
            <person name="Courtney L."/>
            <person name="Kruchowski S.S."/>
            <person name="Tomlinson C."/>
            <person name="Strong C."/>
            <person name="Delehaunty K."/>
            <person name="Fronick C."/>
            <person name="Courtney B."/>
            <person name="Rock S.M."/>
            <person name="Belter E."/>
            <person name="Du F."/>
            <person name="Kim K."/>
            <person name="Abbott R.M."/>
            <person name="Cotton M."/>
            <person name="Levy A."/>
            <person name="Marchetto P."/>
            <person name="Ochoa K."/>
            <person name="Jackson S.M."/>
            <person name="Gillam B."/>
            <person name="Chen W."/>
            <person name="Yan L."/>
            <person name="Higginbotham J."/>
            <person name="Cardenas M."/>
            <person name="Waligorski J."/>
            <person name="Applebaum E."/>
            <person name="Phelps L."/>
            <person name="Falcone J."/>
            <person name="Kanchi K."/>
            <person name="Thane T."/>
            <person name="Scimone A."/>
            <person name="Thane N."/>
            <person name="Henke J."/>
            <person name="Wang T."/>
            <person name="Ruppert J."/>
            <person name="Shah N."/>
            <person name="Rotter K."/>
            <person name="Hodges J."/>
            <person name="Ingenthron E."/>
            <person name="Cordes M."/>
            <person name="Kohlberg S."/>
            <person name="Sgro J."/>
            <person name="Delgado B."/>
            <person name="Mead K."/>
            <person name="Chinwalla A."/>
            <person name="Leonard S."/>
            <person name="Crouse K."/>
            <person name="Collura K."/>
            <person name="Kudrna D."/>
            <person name="Currie J."/>
            <person name="He R."/>
            <person name="Angelova A."/>
            <person name="Rajasekar S."/>
            <person name="Mueller T."/>
            <person name="Lomeli R."/>
            <person name="Scara G."/>
            <person name="Ko A."/>
            <person name="Delaney K."/>
            <person name="Wissotski M."/>
            <person name="Lopez G."/>
            <person name="Campos D."/>
            <person name="Braidotti M."/>
            <person name="Ashley E."/>
            <person name="Golser W."/>
            <person name="Kim H."/>
            <person name="Lee S."/>
            <person name="Lin J."/>
            <person name="Dujmic Z."/>
            <person name="Kim W."/>
            <person name="Talag J."/>
            <person name="Zuccolo A."/>
            <person name="Fan C."/>
            <person name="Sebastian A."/>
            <person name="Kramer M."/>
            <person name="Spiegel L."/>
            <person name="Nascimento L."/>
            <person name="Zutavern T."/>
            <person name="Miller B."/>
            <person name="Ambroise C."/>
            <person name="Muller S."/>
            <person name="Spooner W."/>
            <person name="Narechania A."/>
            <person name="Ren L."/>
            <person name="Wei S."/>
            <person name="Kumari S."/>
            <person name="Faga B."/>
            <person name="Levy M.J."/>
            <person name="McMahan L."/>
            <person name="Van Buren P."/>
            <person name="Vaughn M.W."/>
            <person name="Ying K."/>
            <person name="Yeh C.-T."/>
            <person name="Emrich S.J."/>
            <person name="Jia Y."/>
            <person name="Kalyanaraman A."/>
            <person name="Hsia A.-P."/>
            <person name="Barbazuk W.B."/>
            <person name="Baucom R.S."/>
            <person name="Brutnell T.P."/>
            <person name="Carpita N.C."/>
            <person name="Chaparro C."/>
            <person name="Chia J.-M."/>
            <person name="Deragon J.-M."/>
            <person name="Estill J.C."/>
            <person name="Fu Y."/>
            <person name="Jeddeloh J.A."/>
            <person name="Han Y."/>
            <person name="Lee H."/>
            <person name="Li P."/>
            <person name="Lisch D.R."/>
            <person name="Liu S."/>
            <person name="Liu Z."/>
            <person name="Nagel D.H."/>
            <person name="McCann M.C."/>
            <person name="SanMiguel P."/>
            <person name="Myers A.M."/>
            <person name="Nettleton D."/>
            <person name="Nguyen J."/>
            <person name="Penning B.W."/>
            <person name="Ponnala L."/>
            <person name="Schneider K.L."/>
            <person name="Schwartz D.C."/>
            <person name="Sharma A."/>
            <person name="Soderlund C."/>
            <person name="Springer N.M."/>
            <person name="Sun Q."/>
            <person name="Wang H."/>
            <person name="Waterman M."/>
            <person name="Westerman R."/>
            <person name="Wolfgruber T.K."/>
            <person name="Yang L."/>
            <person name="Yu Y."/>
            <person name="Zhang L."/>
            <person name="Zhou S."/>
            <person name="Zhu Q."/>
            <person name="Bennetzen J.L."/>
            <person name="Dawe R.K."/>
            <person name="Jiang J."/>
            <person name="Jiang N."/>
            <person name="Presting G.G."/>
            <person name="Wessler S.R."/>
            <person name="Aluru S."/>
            <person name="Martienssen R.A."/>
            <person name="Clifton S.W."/>
            <person name="McCombie W.R."/>
            <person name="Wing R.A."/>
            <person name="Wilson R.K."/>
        </authorList>
    </citation>
    <scope>NUCLEOTIDE SEQUENCE [LARGE SCALE GENOMIC DNA]</scope>
    <source>
        <strain evidence="11">cv. B73</strain>
    </source>
</reference>
<evidence type="ECO:0000313" key="10">
    <source>
        <dbReference type="EnsemblPlants" id="Zm00001eb394280_P001"/>
    </source>
</evidence>
<dbReference type="Pfam" id="PF25568">
    <property type="entry name" value="AAA_lid_At3g28540"/>
    <property type="match status" value="1"/>
</dbReference>
<evidence type="ECO:0000256" key="4">
    <source>
        <dbReference type="ARBA" id="ARBA00049360"/>
    </source>
</evidence>
<dbReference type="GeneID" id="103639115"/>
<dbReference type="Gramene" id="Zm00001eb394280_T001">
    <property type="protein sequence ID" value="Zm00001eb394280_P001"/>
    <property type="gene ID" value="Zm00001eb394280"/>
</dbReference>
<evidence type="ECO:0000259" key="8">
    <source>
        <dbReference type="SMART" id="SM00382"/>
    </source>
</evidence>
<reference evidence="10" key="4">
    <citation type="submission" date="2021-05" db="UniProtKB">
        <authorList>
            <consortium name="EnsemblPlants"/>
        </authorList>
    </citation>
    <scope>IDENTIFICATION</scope>
    <source>
        <strain evidence="10">cv. B73</strain>
    </source>
</reference>